<protein>
    <submittedName>
        <fullName evidence="2">Uncharacterized protein</fullName>
    </submittedName>
</protein>
<keyword evidence="1" id="KW-0812">Transmembrane</keyword>
<dbReference type="EMBL" id="MU620919">
    <property type="protein sequence ID" value="KAI8579605.1"/>
    <property type="molecule type" value="Genomic_DNA"/>
</dbReference>
<feature type="transmembrane region" description="Helical" evidence="1">
    <location>
        <begin position="102"/>
        <end position="123"/>
    </location>
</feature>
<keyword evidence="1" id="KW-0472">Membrane</keyword>
<dbReference type="AlphaFoldDB" id="A0AAD5EB17"/>
<comment type="caution">
    <text evidence="2">The sequence shown here is derived from an EMBL/GenBank/DDBJ whole genome shotgun (WGS) entry which is preliminary data.</text>
</comment>
<keyword evidence="1" id="KW-1133">Transmembrane helix</keyword>
<sequence>MSFKIITYRLQFFLLLIVNLLSRHRRFRFRLSVDFGSNIAYYIISFNFSFNFIFAFIFSLLSLLASQSFPLSFTQGWTAVFLCCSVGVVRSSLYFSTLLSNWFAVIFYFFVDLFCCWLCRRLWLFENHYRLGNIDILWVSGKYRDVIATVGSLTHRQLGFDFHMILSRRFCIISMHRFACVFGK</sequence>
<evidence type="ECO:0000256" key="1">
    <source>
        <dbReference type="SAM" id="Phobius"/>
    </source>
</evidence>
<evidence type="ECO:0000313" key="3">
    <source>
        <dbReference type="Proteomes" id="UP001206595"/>
    </source>
</evidence>
<reference evidence="2" key="2">
    <citation type="journal article" date="2022" name="Proc. Natl. Acad. Sci. U.S.A.">
        <title>Diploid-dominant life cycles characterize the early evolution of Fungi.</title>
        <authorList>
            <person name="Amses K.R."/>
            <person name="Simmons D.R."/>
            <person name="Longcore J.E."/>
            <person name="Mondo S.J."/>
            <person name="Seto K."/>
            <person name="Jeronimo G.H."/>
            <person name="Bonds A.E."/>
            <person name="Quandt C.A."/>
            <person name="Davis W.J."/>
            <person name="Chang Y."/>
            <person name="Federici B.A."/>
            <person name="Kuo A."/>
            <person name="LaButti K."/>
            <person name="Pangilinan J."/>
            <person name="Andreopoulos W."/>
            <person name="Tritt A."/>
            <person name="Riley R."/>
            <person name="Hundley H."/>
            <person name="Johnson J."/>
            <person name="Lipzen A."/>
            <person name="Barry K."/>
            <person name="Lang B.F."/>
            <person name="Cuomo C.A."/>
            <person name="Buchler N.E."/>
            <person name="Grigoriev I.V."/>
            <person name="Spatafora J.W."/>
            <person name="Stajich J.E."/>
            <person name="James T.Y."/>
        </authorList>
    </citation>
    <scope>NUCLEOTIDE SEQUENCE</scope>
    <source>
        <strain evidence="2">AG</strain>
    </source>
</reference>
<proteinExistence type="predicted"/>
<organism evidence="2 3">
    <name type="scientific">Umbelopsis ramanniana AG</name>
    <dbReference type="NCBI Taxonomy" id="1314678"/>
    <lineage>
        <taxon>Eukaryota</taxon>
        <taxon>Fungi</taxon>
        <taxon>Fungi incertae sedis</taxon>
        <taxon>Mucoromycota</taxon>
        <taxon>Mucoromycotina</taxon>
        <taxon>Umbelopsidomycetes</taxon>
        <taxon>Umbelopsidales</taxon>
        <taxon>Umbelopsidaceae</taxon>
        <taxon>Umbelopsis</taxon>
    </lineage>
</organism>
<accession>A0AAD5EB17</accession>
<reference evidence="2" key="1">
    <citation type="submission" date="2021-06" db="EMBL/GenBank/DDBJ databases">
        <authorList>
            <consortium name="DOE Joint Genome Institute"/>
            <person name="Mondo S.J."/>
            <person name="Amses K.R."/>
            <person name="Simmons D.R."/>
            <person name="Longcore J.E."/>
            <person name="Seto K."/>
            <person name="Alves G.H."/>
            <person name="Bonds A.E."/>
            <person name="Quandt C.A."/>
            <person name="Davis W.J."/>
            <person name="Chang Y."/>
            <person name="Letcher P.M."/>
            <person name="Powell M.J."/>
            <person name="Kuo A."/>
            <person name="Labutti K."/>
            <person name="Pangilinan J."/>
            <person name="Andreopoulos W."/>
            <person name="Tritt A."/>
            <person name="Riley R."/>
            <person name="Hundley H."/>
            <person name="Johnson J."/>
            <person name="Lipzen A."/>
            <person name="Barry K."/>
            <person name="Berbee M.L."/>
            <person name="Buchler N.E."/>
            <person name="Grigoriev I.V."/>
            <person name="Spatafora J.W."/>
            <person name="Stajich J.E."/>
            <person name="James T.Y."/>
        </authorList>
    </citation>
    <scope>NUCLEOTIDE SEQUENCE</scope>
    <source>
        <strain evidence="2">AG</strain>
    </source>
</reference>
<gene>
    <name evidence="2" type="ORF">K450DRAFT_241799</name>
</gene>
<evidence type="ECO:0000313" key="2">
    <source>
        <dbReference type="EMBL" id="KAI8579605.1"/>
    </source>
</evidence>
<dbReference type="Proteomes" id="UP001206595">
    <property type="component" value="Unassembled WGS sequence"/>
</dbReference>
<name>A0AAD5EB17_UMBRA</name>
<dbReference type="RefSeq" id="XP_051444609.1">
    <property type="nucleotide sequence ID" value="XM_051589143.1"/>
</dbReference>
<keyword evidence="3" id="KW-1185">Reference proteome</keyword>
<feature type="transmembrane region" description="Helical" evidence="1">
    <location>
        <begin position="39"/>
        <end position="64"/>
    </location>
</feature>
<dbReference type="GeneID" id="75914488"/>